<dbReference type="Pfam" id="PF24837">
    <property type="entry name" value="AMIN-like"/>
    <property type="match status" value="1"/>
</dbReference>
<gene>
    <name evidence="3" type="ordered locus">AARI_26430</name>
</gene>
<organism evidence="3 4">
    <name type="scientific">Glutamicibacter arilaitensis (strain DSM 16368 / CIP 108037 / IAM 15318 / JCM 13566 / NCIMB 14258 / Re117)</name>
    <name type="common">Arthrobacter arilaitensis</name>
    <dbReference type="NCBI Taxonomy" id="861360"/>
    <lineage>
        <taxon>Bacteria</taxon>
        <taxon>Bacillati</taxon>
        <taxon>Actinomycetota</taxon>
        <taxon>Actinomycetes</taxon>
        <taxon>Micrococcales</taxon>
        <taxon>Micrococcaceae</taxon>
        <taxon>Glutamicibacter</taxon>
    </lineage>
</organism>
<name>A0ABP1U7D3_GLUAR</name>
<feature type="domain" description="AMIN-like" evidence="2">
    <location>
        <begin position="57"/>
        <end position="179"/>
    </location>
</feature>
<sequence>MRQKKIGILLGTMAAAMLVVAPAAGAVPAPAAQATVACPTVYWGSLAKASSLSTQSAVENLRTGRHDCFDRLVIDLSGPAASYSVKYVNKLTGIGSGLPVATTGGANLEILVHASADQGFNPGTQVKNLGYTSMRQLVWLGSFEGQTKVGLSTRARLPMRVFTLAGPEGGSRLVIDVAHHW</sequence>
<keyword evidence="1" id="KW-0732">Signal</keyword>
<feature type="signal peptide" evidence="1">
    <location>
        <begin position="1"/>
        <end position="26"/>
    </location>
</feature>
<feature type="chain" id="PRO_5046649735" evidence="1">
    <location>
        <begin position="27"/>
        <end position="181"/>
    </location>
</feature>
<evidence type="ECO:0000313" key="4">
    <source>
        <dbReference type="Proteomes" id="UP000006878"/>
    </source>
</evidence>
<dbReference type="InterPro" id="IPR056303">
    <property type="entry name" value="AMIN-like"/>
</dbReference>
<accession>A0ABP1U7D3</accession>
<reference evidence="4" key="2">
    <citation type="submission" date="2010-07" db="EMBL/GenBank/DDBJ databases">
        <title>Complete genome sequence of Arthrobacter arilaitensis (strain DSM 16368 / CIP 108037 / JCM 13566 / Re117).</title>
        <authorList>
            <person name="Genoscope."/>
        </authorList>
    </citation>
    <scope>NUCLEOTIDE SEQUENCE [LARGE SCALE GENOMIC DNA]</scope>
    <source>
        <strain evidence="4">DSM 16368 / CIP 108037 / IAM 15318 / JCM 13566 / Re117</strain>
    </source>
</reference>
<evidence type="ECO:0000256" key="1">
    <source>
        <dbReference type="SAM" id="SignalP"/>
    </source>
</evidence>
<dbReference type="Proteomes" id="UP000006878">
    <property type="component" value="Chromosome"/>
</dbReference>
<keyword evidence="4" id="KW-1185">Reference proteome</keyword>
<dbReference type="EMBL" id="FQ311875">
    <property type="protein sequence ID" value="CBT76856.1"/>
    <property type="molecule type" value="Genomic_DNA"/>
</dbReference>
<proteinExistence type="predicted"/>
<evidence type="ECO:0000313" key="3">
    <source>
        <dbReference type="EMBL" id="CBT76856.1"/>
    </source>
</evidence>
<evidence type="ECO:0000259" key="2">
    <source>
        <dbReference type="Pfam" id="PF24837"/>
    </source>
</evidence>
<protein>
    <submittedName>
        <fullName evidence="3">Hypothetical secreted protein</fullName>
    </submittedName>
</protein>
<reference evidence="4" key="1">
    <citation type="journal article" date="2010" name="PLoS ONE">
        <title>The Arthrobacter arilaitensis Re117 genome sequence reveals its genetic adaptation to the surface of cheese.</title>
        <authorList>
            <person name="Monnet C."/>
            <person name="Loux V."/>
            <person name="Gibrat J.F."/>
            <person name="Spinnler E."/>
            <person name="Barbe V."/>
            <person name="Vacherie B."/>
            <person name="Gavory F."/>
            <person name="Gourbeyre E."/>
            <person name="Siguier P."/>
            <person name="Chandler M."/>
            <person name="Elleuch R."/>
            <person name="Irlinger F."/>
            <person name="Vallaeys T."/>
        </authorList>
    </citation>
    <scope>NUCLEOTIDE SEQUENCE</scope>
    <source>
        <strain evidence="4">DSM 16368 / CIP 108037 / IAM 15318 / JCM 13566 / Re117</strain>
    </source>
</reference>